<evidence type="ECO:0000256" key="1">
    <source>
        <dbReference type="ARBA" id="ARBA00000971"/>
    </source>
</evidence>
<dbReference type="EMBL" id="CP130319">
    <property type="protein sequence ID" value="WNR46078.1"/>
    <property type="molecule type" value="Genomic_DNA"/>
</dbReference>
<evidence type="ECO:0000259" key="6">
    <source>
        <dbReference type="Pfam" id="PF13145"/>
    </source>
</evidence>
<proteinExistence type="predicted"/>
<comment type="catalytic activity">
    <reaction evidence="1">
        <text>[protein]-peptidylproline (omega=180) = [protein]-peptidylproline (omega=0)</text>
        <dbReference type="Rhea" id="RHEA:16237"/>
        <dbReference type="Rhea" id="RHEA-COMP:10747"/>
        <dbReference type="Rhea" id="RHEA-COMP:10748"/>
        <dbReference type="ChEBI" id="CHEBI:83833"/>
        <dbReference type="ChEBI" id="CHEBI:83834"/>
        <dbReference type="EC" id="5.2.1.8"/>
    </reaction>
</comment>
<evidence type="ECO:0000313" key="8">
    <source>
        <dbReference type="Proteomes" id="UP001304650"/>
    </source>
</evidence>
<dbReference type="Gene3D" id="3.10.50.40">
    <property type="match status" value="1"/>
</dbReference>
<evidence type="ECO:0000256" key="2">
    <source>
        <dbReference type="ARBA" id="ARBA00013194"/>
    </source>
</evidence>
<dbReference type="InterPro" id="IPR027304">
    <property type="entry name" value="Trigger_fact/SurA_dom_sf"/>
</dbReference>
<dbReference type="InterPro" id="IPR050245">
    <property type="entry name" value="PrsA_foldase"/>
</dbReference>
<dbReference type="KEGG" id="proo:MJB10_08290"/>
<dbReference type="Gene3D" id="1.10.4030.10">
    <property type="entry name" value="Porin chaperone SurA, peptide-binding domain"/>
    <property type="match status" value="1"/>
</dbReference>
<keyword evidence="3" id="KW-0732">Signal</keyword>
<keyword evidence="8" id="KW-1185">Reference proteome</keyword>
<protein>
    <recommendedName>
        <fullName evidence="2">peptidylprolyl isomerase</fullName>
        <ecNumber evidence="2">5.2.1.8</ecNumber>
    </recommendedName>
</protein>
<evidence type="ECO:0000256" key="5">
    <source>
        <dbReference type="ARBA" id="ARBA00023235"/>
    </source>
</evidence>
<dbReference type="InterPro" id="IPR000297">
    <property type="entry name" value="PPIase_PpiC"/>
</dbReference>
<dbReference type="RefSeq" id="WP_314803381.1">
    <property type="nucleotide sequence ID" value="NZ_CP130319.1"/>
</dbReference>
<keyword evidence="4" id="KW-0697">Rotamase</keyword>
<dbReference type="SUPFAM" id="SSF109998">
    <property type="entry name" value="Triger factor/SurA peptide-binding domain-like"/>
    <property type="match status" value="1"/>
</dbReference>
<dbReference type="PANTHER" id="PTHR47245">
    <property type="entry name" value="PEPTIDYLPROLYL ISOMERASE"/>
    <property type="match status" value="1"/>
</dbReference>
<dbReference type="AlphaFoldDB" id="A0AA96LU35"/>
<evidence type="ECO:0000256" key="3">
    <source>
        <dbReference type="ARBA" id="ARBA00022729"/>
    </source>
</evidence>
<dbReference type="Proteomes" id="UP001304650">
    <property type="component" value="Chromosome"/>
</dbReference>
<name>A0AA96LU35_9BACL</name>
<dbReference type="GO" id="GO:0003755">
    <property type="term" value="F:peptidyl-prolyl cis-trans isomerase activity"/>
    <property type="evidence" value="ECO:0007669"/>
    <property type="project" value="UniProtKB-KW"/>
</dbReference>
<evidence type="ECO:0000313" key="7">
    <source>
        <dbReference type="EMBL" id="WNR46078.1"/>
    </source>
</evidence>
<keyword evidence="5 7" id="KW-0413">Isomerase</keyword>
<dbReference type="InterPro" id="IPR046357">
    <property type="entry name" value="PPIase_dom_sf"/>
</dbReference>
<sequence length="346" mass="39778">MLRLRWPKVRGILFVILLVSYVGVLHTRTSAEVKDETVAWVNGYAVSVEEFEPWVTQQRSLTADYFVRSYQADPGSAEFWLHDYNGEIPLHVAQDNAWKGFFINRILLELSKKNGLIGNTNYSSFVKAWSQENERRKEALSLGKPVYGPEELSFHEYYGYVMDQLALRLQERLSVEWSATDEELRAYFQQTLPLYQSPPDRQVKHAAFTFDVDDAEGKNSRAAAMERATKLKQAWENGDTSLDETSELLQLKGDMLRSYSEEDPLLTGQALRLEEGQVSAVFEEHAALHVIRVESVANTPQPAYEEHKDQVKRAWTREKYKNYISALAQEARIKRDEAVFRSVGSK</sequence>
<accession>A0AA96LU35</accession>
<evidence type="ECO:0000256" key="4">
    <source>
        <dbReference type="ARBA" id="ARBA00023110"/>
    </source>
</evidence>
<reference evidence="7" key="1">
    <citation type="submission" date="2022-02" db="EMBL/GenBank/DDBJ databases">
        <title>Paenibacillus sp. MBLB1832 Whole Genome Shotgun Sequencing.</title>
        <authorList>
            <person name="Hwang C.Y."/>
            <person name="Cho E.-S."/>
            <person name="Seo M.-J."/>
        </authorList>
    </citation>
    <scope>NUCLEOTIDE SEQUENCE</scope>
    <source>
        <strain evidence="7">MBLB1832</strain>
    </source>
</reference>
<dbReference type="Pfam" id="PF13145">
    <property type="entry name" value="Rotamase_2"/>
    <property type="match status" value="1"/>
</dbReference>
<feature type="domain" description="PpiC" evidence="6">
    <location>
        <begin position="180"/>
        <end position="309"/>
    </location>
</feature>
<organism evidence="7 8">
    <name type="scientific">Paenibacillus roseopurpureus</name>
    <dbReference type="NCBI Taxonomy" id="2918901"/>
    <lineage>
        <taxon>Bacteria</taxon>
        <taxon>Bacillati</taxon>
        <taxon>Bacillota</taxon>
        <taxon>Bacilli</taxon>
        <taxon>Bacillales</taxon>
        <taxon>Paenibacillaceae</taxon>
        <taxon>Paenibacillus</taxon>
    </lineage>
</organism>
<gene>
    <name evidence="7" type="ORF">MJB10_08290</name>
</gene>
<dbReference type="EC" id="5.2.1.8" evidence="2"/>
<dbReference type="PANTHER" id="PTHR47245:SF1">
    <property type="entry name" value="FOLDASE PROTEIN PRSA"/>
    <property type="match status" value="1"/>
</dbReference>